<comment type="caution">
    <text evidence="1">The sequence shown here is derived from an EMBL/GenBank/DDBJ whole genome shotgun (WGS) entry which is preliminary data.</text>
</comment>
<name>A0ABP8P4P1_9MICO</name>
<reference evidence="2" key="1">
    <citation type="journal article" date="2019" name="Int. J. Syst. Evol. Microbiol.">
        <title>The Global Catalogue of Microorganisms (GCM) 10K type strain sequencing project: providing services to taxonomists for standard genome sequencing and annotation.</title>
        <authorList>
            <consortium name="The Broad Institute Genomics Platform"/>
            <consortium name="The Broad Institute Genome Sequencing Center for Infectious Disease"/>
            <person name="Wu L."/>
            <person name="Ma J."/>
        </authorList>
    </citation>
    <scope>NUCLEOTIDE SEQUENCE [LARGE SCALE GENOMIC DNA]</scope>
    <source>
        <strain evidence="2">JCM 17839</strain>
    </source>
</reference>
<organism evidence="1 2">
    <name type="scientific">Microbacterium panaciterrae</name>
    <dbReference type="NCBI Taxonomy" id="985759"/>
    <lineage>
        <taxon>Bacteria</taxon>
        <taxon>Bacillati</taxon>
        <taxon>Actinomycetota</taxon>
        <taxon>Actinomycetes</taxon>
        <taxon>Micrococcales</taxon>
        <taxon>Microbacteriaceae</taxon>
        <taxon>Microbacterium</taxon>
    </lineage>
</organism>
<dbReference type="Proteomes" id="UP001500731">
    <property type="component" value="Unassembled WGS sequence"/>
</dbReference>
<evidence type="ECO:0000313" key="2">
    <source>
        <dbReference type="Proteomes" id="UP001500731"/>
    </source>
</evidence>
<sequence>MDVSEARLRFFAQQNQYIWEIIGGGPLGWNALNPQPLPPQAIGAAFVSILAERASIAGSFSQFADEVDVWCLTGHPRHIPKPKGTGPDPLPWQVFLGAAVAAVELAHGLEAEDAEQVGGAAQQLFRQAQQMDSSM</sequence>
<keyword evidence="2" id="KW-1185">Reference proteome</keyword>
<gene>
    <name evidence="1" type="ORF">GCM10023171_05760</name>
</gene>
<accession>A0ABP8P4P1</accession>
<protein>
    <submittedName>
        <fullName evidence="1">Uncharacterized protein</fullName>
    </submittedName>
</protein>
<dbReference type="EMBL" id="BAABGP010000004">
    <property type="protein sequence ID" value="GAA4479832.1"/>
    <property type="molecule type" value="Genomic_DNA"/>
</dbReference>
<evidence type="ECO:0000313" key="1">
    <source>
        <dbReference type="EMBL" id="GAA4479832.1"/>
    </source>
</evidence>
<proteinExistence type="predicted"/>